<gene>
    <name evidence="2" type="ORF">RDB_LOCUS29214</name>
</gene>
<dbReference type="EMBL" id="CAJNJQ010000588">
    <property type="protein sequence ID" value="CAE7087768.1"/>
    <property type="molecule type" value="Genomic_DNA"/>
</dbReference>
<reference evidence="2" key="1">
    <citation type="submission" date="2021-01" db="EMBL/GenBank/DDBJ databases">
        <authorList>
            <person name="Kaushik A."/>
        </authorList>
    </citation>
    <scope>NUCLEOTIDE SEQUENCE</scope>
    <source>
        <strain evidence="2">AG5</strain>
    </source>
</reference>
<dbReference type="InterPro" id="IPR004242">
    <property type="entry name" value="Transposase_21"/>
</dbReference>
<sequence length="810" mass="92148">MNVGGVSLIESFMNDLANVTLGEDGVTIAPIPRRRNPPVTIEDWPDPEDDFAVPEASEEDLPPEPPFVERGDTPLGDYPEDEAQMDDEELLRFLQENLGDGVDEEWLRTMYNIEPSEDEHNLLRFLATRLRTHFSRQTYDDLRYGACANLNLPSEFIAWRRLRIMSGLEMESYDMCINSCCCFLGKYAEARLCTFCKEPRFNSAGKARRTFQYTPLIPQLRALFHNRNMLTKLRYRLLAEEQYRPGVIQDVFDAEHYRRLRQTTLDEATGYQFFGNPDDLALGVSTDGVSLFKRQRRGQSTAWPIIIINYNLHPSIRTRLENVICVGVIPGPQQCKDLNSFLVPLIDELLVLEKGVITLKISSTDPEDPADPQVNAGAPRDDTPPPSEDGSPAPDEPHASHILLRAFLIIIFGDMPAITKMLMMKGHNAVSPCRFCYIQGVLCRLAKSSVYYVPLTRPGDPLVIVSPDQLVPRTHQLFLAHYNALEAAQTQAERNVLAKGFGINSRPIFSRLKSIDLAACAPYDAMHLLFENLLQFELTPDDLNRIEHMVNTWVAQYEERAQMQAVSLKYNLPSLAKPRINYTYAHGEKYSSREKMYPEFNTIILGTPVCYSVEVDPQLMNQLGKYFGLVYAQELNLNGRGIRARIDTDTMVRYGRFRLTGDGDRFRTADLVEQSRHARDNSFVRYELLPDANASIQDAPDVPVRRVHYGQLLDIYYVEFITDIANDVRESYLLARVKECQTGGLDAALLRNPLVVYHRTQTPDIIHLDAITYVVGRIKLAYNTWAILDRSTNGARTQFVDPQGEPEDFD</sequence>
<evidence type="ECO:0000313" key="2">
    <source>
        <dbReference type="EMBL" id="CAE7087768.1"/>
    </source>
</evidence>
<evidence type="ECO:0000313" key="3">
    <source>
        <dbReference type="Proteomes" id="UP000663827"/>
    </source>
</evidence>
<feature type="compositionally biased region" description="Acidic residues" evidence="1">
    <location>
        <begin position="43"/>
        <end position="62"/>
    </location>
</feature>
<feature type="region of interest" description="Disordered" evidence="1">
    <location>
        <begin position="362"/>
        <end position="395"/>
    </location>
</feature>
<dbReference type="Pfam" id="PF02992">
    <property type="entry name" value="Transposase_21"/>
    <property type="match status" value="1"/>
</dbReference>
<protein>
    <recommendedName>
        <fullName evidence="4">Transposase family Tnp2 protein</fullName>
    </recommendedName>
</protein>
<proteinExistence type="predicted"/>
<dbReference type="AlphaFoldDB" id="A0A8H3DZL2"/>
<dbReference type="Proteomes" id="UP000663827">
    <property type="component" value="Unassembled WGS sequence"/>
</dbReference>
<name>A0A8H3DZL2_9AGAM</name>
<comment type="caution">
    <text evidence="2">The sequence shown here is derived from an EMBL/GenBank/DDBJ whole genome shotgun (WGS) entry which is preliminary data.</text>
</comment>
<organism evidence="2 3">
    <name type="scientific">Rhizoctonia solani</name>
    <dbReference type="NCBI Taxonomy" id="456999"/>
    <lineage>
        <taxon>Eukaryota</taxon>
        <taxon>Fungi</taxon>
        <taxon>Dikarya</taxon>
        <taxon>Basidiomycota</taxon>
        <taxon>Agaricomycotina</taxon>
        <taxon>Agaricomycetes</taxon>
        <taxon>Cantharellales</taxon>
        <taxon>Ceratobasidiaceae</taxon>
        <taxon>Rhizoctonia</taxon>
    </lineage>
</organism>
<accession>A0A8H3DZL2</accession>
<evidence type="ECO:0008006" key="4">
    <source>
        <dbReference type="Google" id="ProtNLM"/>
    </source>
</evidence>
<feature type="region of interest" description="Disordered" evidence="1">
    <location>
        <begin position="32"/>
        <end position="81"/>
    </location>
</feature>
<evidence type="ECO:0000256" key="1">
    <source>
        <dbReference type="SAM" id="MobiDB-lite"/>
    </source>
</evidence>